<protein>
    <submittedName>
        <fullName evidence="1">Mycinamicin VI 2''-O-methyltransferase</fullName>
        <ecNumber evidence="1">2.1.1.238</ecNumber>
    </submittedName>
</protein>
<accession>A0ABY4RWP8</accession>
<evidence type="ECO:0000313" key="2">
    <source>
        <dbReference type="Proteomes" id="UP001057134"/>
    </source>
</evidence>
<dbReference type="EC" id="2.1.1.238" evidence="1"/>
<dbReference type="Pfam" id="PF13578">
    <property type="entry name" value="Methyltransf_24"/>
    <property type="match status" value="1"/>
</dbReference>
<sequence>MGAYFDKMSWLPDRMLMNDLVFRLQYYKNDATWELGDDCLLLIKNKLLMDSYKAYFGQKSGFTPSYIFELGMFSGGSIALWHEIFQPKKIVGADLRENKENDYFRRYIAQNGLSDRIKTYWKTNQADTARLRQIALAELPEGIDLVFDDASHMYEATKQSFEALFPLLRPGGLYIIEDWNWSHSAACQREDSIWRDKIELTRLIFDLAEAVGSSSSAYISSLQVFDGYAVVEKSGRKFDPGEQFRLERIISRRQV</sequence>
<keyword evidence="1" id="KW-0808">Transferase</keyword>
<keyword evidence="2" id="KW-1185">Reference proteome</keyword>
<dbReference type="InterPro" id="IPR029063">
    <property type="entry name" value="SAM-dependent_MTases_sf"/>
</dbReference>
<keyword evidence="1" id="KW-0489">Methyltransferase</keyword>
<dbReference type="Proteomes" id="UP001057134">
    <property type="component" value="Chromosome"/>
</dbReference>
<dbReference type="Gene3D" id="3.40.50.150">
    <property type="entry name" value="Vaccinia Virus protein VP39"/>
    <property type="match status" value="1"/>
</dbReference>
<dbReference type="SUPFAM" id="SSF53335">
    <property type="entry name" value="S-adenosyl-L-methionine-dependent methyltransferases"/>
    <property type="match status" value="1"/>
</dbReference>
<dbReference type="GO" id="GO:0102302">
    <property type="term" value="F:mycinamicin VI 2''-O-methyltransferase activity"/>
    <property type="evidence" value="ECO:0007669"/>
    <property type="project" value="UniProtKB-EC"/>
</dbReference>
<proteinExistence type="predicted"/>
<gene>
    <name evidence="1" type="primary">mycE</name>
    <name evidence="1" type="ORF">SK3146_05921</name>
</gene>
<evidence type="ECO:0000313" key="1">
    <source>
        <dbReference type="EMBL" id="UQZ86628.1"/>
    </source>
</evidence>
<reference evidence="1" key="1">
    <citation type="submission" date="2018-02" db="EMBL/GenBank/DDBJ databases">
        <authorList>
            <person name="Kim S.-K."/>
            <person name="Jung H.-I."/>
            <person name="Lee S.-W."/>
        </authorList>
    </citation>
    <scope>NUCLEOTIDE SEQUENCE</scope>
    <source>
        <strain evidence="1">SK3146</strain>
    </source>
</reference>
<dbReference type="EMBL" id="CP027059">
    <property type="protein sequence ID" value="UQZ86628.1"/>
    <property type="molecule type" value="Genomic_DNA"/>
</dbReference>
<name>A0ABY4RWP8_9BACL</name>
<organism evidence="1 2">
    <name type="scientific">Paenibacillus konkukensis</name>
    <dbReference type="NCBI Taxonomy" id="2020716"/>
    <lineage>
        <taxon>Bacteria</taxon>
        <taxon>Bacillati</taxon>
        <taxon>Bacillota</taxon>
        <taxon>Bacilli</taxon>
        <taxon>Bacillales</taxon>
        <taxon>Paenibacillaceae</taxon>
        <taxon>Paenibacillus</taxon>
    </lineage>
</organism>
<reference evidence="1" key="2">
    <citation type="journal article" date="2021" name="J Anim Sci Technol">
        <title>Complete genome sequence of Paenibacillus konkukensis sp. nov. SK3146 as a potential probiotic strain.</title>
        <authorList>
            <person name="Jung H.I."/>
            <person name="Park S."/>
            <person name="Niu K.M."/>
            <person name="Lee S.W."/>
            <person name="Kothari D."/>
            <person name="Yi K.J."/>
            <person name="Kim S.K."/>
        </authorList>
    </citation>
    <scope>NUCLEOTIDE SEQUENCE</scope>
    <source>
        <strain evidence="1">SK3146</strain>
    </source>
</reference>
<dbReference type="GO" id="GO:0032259">
    <property type="term" value="P:methylation"/>
    <property type="evidence" value="ECO:0007669"/>
    <property type="project" value="UniProtKB-KW"/>
</dbReference>